<dbReference type="EMBL" id="VFQX01000006">
    <property type="protein sequence ID" value="KAF0983431.1"/>
    <property type="molecule type" value="Genomic_DNA"/>
</dbReference>
<proteinExistence type="predicted"/>
<reference evidence="2 3" key="1">
    <citation type="journal article" date="2019" name="Sci. Rep.">
        <title>Nanopore sequencing improves the draft genome of the human pathogenic amoeba Naegleria fowleri.</title>
        <authorList>
            <person name="Liechti N."/>
            <person name="Schurch N."/>
            <person name="Bruggmann R."/>
            <person name="Wittwer M."/>
        </authorList>
    </citation>
    <scope>NUCLEOTIDE SEQUENCE [LARGE SCALE GENOMIC DNA]</scope>
    <source>
        <strain evidence="2 3">ATCC 30894</strain>
    </source>
</reference>
<gene>
    <name evidence="2" type="ORF">FDP41_010496</name>
</gene>
<dbReference type="InterPro" id="IPR001810">
    <property type="entry name" value="F-box_dom"/>
</dbReference>
<evidence type="ECO:0000313" key="2">
    <source>
        <dbReference type="EMBL" id="KAF0983431.1"/>
    </source>
</evidence>
<dbReference type="GeneID" id="68117711"/>
<dbReference type="RefSeq" id="XP_044568144.1">
    <property type="nucleotide sequence ID" value="XM_044700800.1"/>
</dbReference>
<dbReference type="Pfam" id="PF12937">
    <property type="entry name" value="F-box-like"/>
    <property type="match status" value="1"/>
</dbReference>
<dbReference type="SUPFAM" id="SSF81383">
    <property type="entry name" value="F-box domain"/>
    <property type="match status" value="1"/>
</dbReference>
<name>A0A6A5C8G5_NAEFO</name>
<keyword evidence="3" id="KW-1185">Reference proteome</keyword>
<dbReference type="AlphaFoldDB" id="A0A6A5C8G5"/>
<dbReference type="PROSITE" id="PS50181">
    <property type="entry name" value="FBOX"/>
    <property type="match status" value="1"/>
</dbReference>
<dbReference type="InterPro" id="IPR013320">
    <property type="entry name" value="ConA-like_dom_sf"/>
</dbReference>
<evidence type="ECO:0000259" key="1">
    <source>
        <dbReference type="PROSITE" id="PS50181"/>
    </source>
</evidence>
<dbReference type="CDD" id="cd09917">
    <property type="entry name" value="F-box_SF"/>
    <property type="match status" value="1"/>
</dbReference>
<accession>A0A6A5C8G5</accession>
<dbReference type="VEuPathDB" id="AmoebaDB:NfTy_012590"/>
<dbReference type="VEuPathDB" id="AmoebaDB:FDP41_010496"/>
<comment type="caution">
    <text evidence="2">The sequence shown here is derived from an EMBL/GenBank/DDBJ whole genome shotgun (WGS) entry which is preliminary data.</text>
</comment>
<dbReference type="Gene3D" id="1.20.1280.50">
    <property type="match status" value="1"/>
</dbReference>
<dbReference type="SUPFAM" id="SSF49899">
    <property type="entry name" value="Concanavalin A-like lectins/glucanases"/>
    <property type="match status" value="1"/>
</dbReference>
<protein>
    <recommendedName>
        <fullName evidence="1">F-box domain-containing protein</fullName>
    </recommendedName>
</protein>
<dbReference type="SMART" id="SM00256">
    <property type="entry name" value="FBOX"/>
    <property type="match status" value="1"/>
</dbReference>
<dbReference type="Pfam" id="PF13385">
    <property type="entry name" value="Laminin_G_3"/>
    <property type="match status" value="1"/>
</dbReference>
<dbReference type="Proteomes" id="UP000444721">
    <property type="component" value="Unassembled WGS sequence"/>
</dbReference>
<feature type="domain" description="F-box" evidence="1">
    <location>
        <begin position="9"/>
        <end position="60"/>
    </location>
</feature>
<dbReference type="InterPro" id="IPR036047">
    <property type="entry name" value="F-box-like_dom_sf"/>
</dbReference>
<sequence length="384" mass="43446">MKKTKDHQLTALGLLPTELLCEIFNKLSAKEIFKLCLVCRSWYDCIMMDETFMNIVWKNVSERLVHEFYYMFLRPEDNNISSSLRIDMIKNNQRCKLVDGDFIDDDDLIINSPLKTTTTFSKFKKENVVRKILRLSPNAIRSKLYFLHISDNTKNAALMNTSLVKTIADLITNKSITISIWFRLQPHSTGGVLFGVQNSPFAVGTAFVPIIYITNNLMLRAGFWGANFMEFSEILTDNKWQHVALTKSNKVATLYYNGKAVGTIVPDHNFDHHTHKLYHGQIGSGLCDRWPGSSMNYTYNCYTFVGDIADVNIYSKELNEQQVKEEMICAQPQPSLLASWSFTDAVVLSQAKKMNEVASVPSGNKCSAPTLTVIGEDVSISTGQ</sequence>
<organism evidence="2 3">
    <name type="scientific">Naegleria fowleri</name>
    <name type="common">Brain eating amoeba</name>
    <dbReference type="NCBI Taxonomy" id="5763"/>
    <lineage>
        <taxon>Eukaryota</taxon>
        <taxon>Discoba</taxon>
        <taxon>Heterolobosea</taxon>
        <taxon>Tetramitia</taxon>
        <taxon>Eutetramitia</taxon>
        <taxon>Vahlkampfiidae</taxon>
        <taxon>Naegleria</taxon>
    </lineage>
</organism>
<evidence type="ECO:0000313" key="3">
    <source>
        <dbReference type="Proteomes" id="UP000444721"/>
    </source>
</evidence>
<dbReference type="Gene3D" id="2.60.120.200">
    <property type="match status" value="1"/>
</dbReference>
<dbReference type="VEuPathDB" id="AmoebaDB:NF0081090"/>